<sequence length="643" mass="73404">MSSAGTHFFSIAELTVMVTAYLNKPNTFALAQTNRRLFELCEPSLFTSLRLDYNPHRAILFESSQATLSLARNAHFVKSLRISVVNLAMLTDCMFAYLDSTVDDKQEPRLDSLPSPCFNSTVSSSSLSHIIPVPPMSNLERLETTLTPASNVSTCSYYLETGNNPQTTLLQYCRLLDLSPHLTYLKVGWISISTTYGLRILATSLSTLLCLETLILDNVIANDDAWSCIGRTLFNSCSSSLRTFASRMGRPFTQSRFRNAFTDNWSDVQQELQELEGAPPATRKAIQDLTMWAIGDNRASRNELSAMLQRCPNLIRLAIPGTQFIPEYITLVQLLVSHCPKVTSVAFLDYRNRCGNHHSLTPLLFMQSMPAHRIEEFKWTHFFECLTRGRARIFRRHSEVLRKIVIEGGTQVQSSAIRSILTHCPVLENLQIKTDIKDIYSSTILLSYALTEPWVCTKLQVLDLAIVIPKMPVLKPGQGPIYERPMYRSFTNEEAAPYDEAAQYEEYKKLYQQIGLLTSLTHLALRAVLDDSISYRDRRHYDFTLPFPGMMNLCLDNHCQRPGYLDLLGGLTRLEELRGSVYTNNEETQMTMGWKEARWMAQHWPELRVAAFANKVEELREPFLWLQKELELVIDSDPLFQWE</sequence>
<dbReference type="Gene3D" id="3.80.10.10">
    <property type="entry name" value="Ribonuclease Inhibitor"/>
    <property type="match status" value="1"/>
</dbReference>
<dbReference type="SUPFAM" id="SSF52047">
    <property type="entry name" value="RNI-like"/>
    <property type="match status" value="1"/>
</dbReference>
<dbReference type="Proteomes" id="UP001194696">
    <property type="component" value="Unassembled WGS sequence"/>
</dbReference>
<name>A0ABQ7KF70_9FUNG</name>
<accession>A0ABQ7KF70</accession>
<proteinExistence type="predicted"/>
<dbReference type="EMBL" id="JAAAIM010000043">
    <property type="protein sequence ID" value="KAG0296973.1"/>
    <property type="molecule type" value="Genomic_DNA"/>
</dbReference>
<evidence type="ECO:0000313" key="2">
    <source>
        <dbReference type="Proteomes" id="UP001194696"/>
    </source>
</evidence>
<comment type="caution">
    <text evidence="1">The sequence shown here is derived from an EMBL/GenBank/DDBJ whole genome shotgun (WGS) entry which is preliminary data.</text>
</comment>
<protein>
    <recommendedName>
        <fullName evidence="3">F-box domain-containing protein</fullName>
    </recommendedName>
</protein>
<dbReference type="InterPro" id="IPR032675">
    <property type="entry name" value="LRR_dom_sf"/>
</dbReference>
<evidence type="ECO:0008006" key="3">
    <source>
        <dbReference type="Google" id="ProtNLM"/>
    </source>
</evidence>
<gene>
    <name evidence="1" type="ORF">BGZ96_008009</name>
</gene>
<organism evidence="1 2">
    <name type="scientific">Linnemannia gamsii</name>
    <dbReference type="NCBI Taxonomy" id="64522"/>
    <lineage>
        <taxon>Eukaryota</taxon>
        <taxon>Fungi</taxon>
        <taxon>Fungi incertae sedis</taxon>
        <taxon>Mucoromycota</taxon>
        <taxon>Mortierellomycotina</taxon>
        <taxon>Mortierellomycetes</taxon>
        <taxon>Mortierellales</taxon>
        <taxon>Mortierellaceae</taxon>
        <taxon>Linnemannia</taxon>
    </lineage>
</organism>
<evidence type="ECO:0000313" key="1">
    <source>
        <dbReference type="EMBL" id="KAG0296973.1"/>
    </source>
</evidence>
<keyword evidence="2" id="KW-1185">Reference proteome</keyword>
<reference evidence="1 2" key="1">
    <citation type="journal article" date="2020" name="Fungal Divers.">
        <title>Resolving the Mortierellaceae phylogeny through synthesis of multi-gene phylogenetics and phylogenomics.</title>
        <authorList>
            <person name="Vandepol N."/>
            <person name="Liber J."/>
            <person name="Desiro A."/>
            <person name="Na H."/>
            <person name="Kennedy M."/>
            <person name="Barry K."/>
            <person name="Grigoriev I.V."/>
            <person name="Miller A.N."/>
            <person name="O'Donnell K."/>
            <person name="Stajich J.E."/>
            <person name="Bonito G."/>
        </authorList>
    </citation>
    <scope>NUCLEOTIDE SEQUENCE [LARGE SCALE GENOMIC DNA]</scope>
    <source>
        <strain evidence="1 2">AD045</strain>
    </source>
</reference>